<proteinExistence type="predicted"/>
<organism evidence="1">
    <name type="scientific">Escherichia coli</name>
    <dbReference type="NCBI Taxonomy" id="562"/>
    <lineage>
        <taxon>Bacteria</taxon>
        <taxon>Pseudomonadati</taxon>
        <taxon>Pseudomonadota</taxon>
        <taxon>Gammaproteobacteria</taxon>
        <taxon>Enterobacterales</taxon>
        <taxon>Enterobacteriaceae</taxon>
        <taxon>Escherichia</taxon>
    </lineage>
</organism>
<protein>
    <submittedName>
        <fullName evidence="1">Uncharacterized protein</fullName>
    </submittedName>
</protein>
<accession>A0A641D3J6</accession>
<evidence type="ECO:0000313" key="1">
    <source>
        <dbReference type="EMBL" id="KAA1842003.1"/>
    </source>
</evidence>
<comment type="caution">
    <text evidence="1">The sequence shown here is derived from an EMBL/GenBank/DDBJ whole genome shotgun (WGS) entry which is preliminary data.</text>
</comment>
<dbReference type="EMBL" id="RDTK01000009">
    <property type="protein sequence ID" value="KAA1842003.1"/>
    <property type="molecule type" value="Genomic_DNA"/>
</dbReference>
<dbReference type="AlphaFoldDB" id="A0A641D3J6"/>
<reference evidence="1" key="1">
    <citation type="submission" date="2018-10" db="EMBL/GenBank/DDBJ databases">
        <title>Genomic surveillance of multi-drug resistant E. coli causing blood-stream infections.</title>
        <authorList>
            <person name="Hastak P."/>
            <person name="Myers G."/>
            <person name="Djordjevic S."/>
            <person name="Chowdhury P.R."/>
        </authorList>
    </citation>
    <scope>NUCLEOTIDE SEQUENCE</scope>
    <source>
        <strain evidence="1">EC66_ST393C</strain>
    </source>
</reference>
<sequence>MRDDTLLKAEGRVKLQLKGNVMLGGVKIAEAFPEGRGSPHGCGLRARFTGMLPRARPGSRKG</sequence>
<name>A0A641D3J6_ECOLX</name>
<gene>
    <name evidence="1" type="ORF">EA193_13190</name>
</gene>